<evidence type="ECO:0000313" key="3">
    <source>
        <dbReference type="Proteomes" id="UP000474640"/>
    </source>
</evidence>
<gene>
    <name evidence="2" type="ORF">TWF970_005585</name>
</gene>
<name>A0A7C8VMH3_ORBOL</name>
<evidence type="ECO:0000313" key="2">
    <source>
        <dbReference type="EMBL" id="KAF3288521.1"/>
    </source>
</evidence>
<comment type="caution">
    <text evidence="2">The sequence shown here is derived from an EMBL/GenBank/DDBJ whole genome shotgun (WGS) entry which is preliminary data.</text>
</comment>
<proteinExistence type="predicted"/>
<sequence>MHWVARELQQPNTNQGIRPNSIQNPTALLRNCLTRTKEADHKQFRTVRMISKNVGITGRHTSIVADMSKSVGI</sequence>
<dbReference type="AlphaFoldDB" id="A0A7C8VMH3"/>
<reference evidence="2 3" key="1">
    <citation type="submission" date="2020-01" db="EMBL/GenBank/DDBJ databases">
        <authorList>
            <person name="Palmer J.M."/>
        </authorList>
    </citation>
    <scope>NUCLEOTIDE SEQUENCE [LARGE SCALE GENOMIC DNA]</scope>
    <source>
        <strain evidence="2 3">TWF970</strain>
    </source>
</reference>
<feature type="region of interest" description="Disordered" evidence="1">
    <location>
        <begin position="1"/>
        <end position="22"/>
    </location>
</feature>
<feature type="compositionally biased region" description="Polar residues" evidence="1">
    <location>
        <begin position="9"/>
        <end position="22"/>
    </location>
</feature>
<protein>
    <submittedName>
        <fullName evidence="2">Uncharacterized protein</fullName>
    </submittedName>
</protein>
<accession>A0A7C8VMH3</accession>
<evidence type="ECO:0000256" key="1">
    <source>
        <dbReference type="SAM" id="MobiDB-lite"/>
    </source>
</evidence>
<dbReference type="Proteomes" id="UP000474640">
    <property type="component" value="Unassembled WGS sequence"/>
</dbReference>
<dbReference type="EMBL" id="JAABOJ010000003">
    <property type="protein sequence ID" value="KAF3288521.1"/>
    <property type="molecule type" value="Genomic_DNA"/>
</dbReference>
<organism evidence="2 3">
    <name type="scientific">Orbilia oligospora</name>
    <name type="common">Nematode-trapping fungus</name>
    <name type="synonym">Arthrobotrys oligospora</name>
    <dbReference type="NCBI Taxonomy" id="2813651"/>
    <lineage>
        <taxon>Eukaryota</taxon>
        <taxon>Fungi</taxon>
        <taxon>Dikarya</taxon>
        <taxon>Ascomycota</taxon>
        <taxon>Pezizomycotina</taxon>
        <taxon>Orbiliomycetes</taxon>
        <taxon>Orbiliales</taxon>
        <taxon>Orbiliaceae</taxon>
        <taxon>Orbilia</taxon>
    </lineage>
</organism>